<name>A0ABM3ZCM3_PANGU</name>
<sequence>MYQKRRDVISLTEVGSAAHDASGLWAASLTPLVYKMKRWNFVYLNIMLSVASCVQRFENLLKVCRLGNSCFQLKISK</sequence>
<dbReference type="RefSeq" id="XP_060546128.1">
    <property type="nucleotide sequence ID" value="XM_060690145.1"/>
</dbReference>
<accession>A0ABM3ZCM3</accession>
<proteinExistence type="predicted"/>
<organism evidence="1 2">
    <name type="scientific">Pantherophis guttatus</name>
    <name type="common">Corn snake</name>
    <name type="synonym">Elaphe guttata</name>
    <dbReference type="NCBI Taxonomy" id="94885"/>
    <lineage>
        <taxon>Eukaryota</taxon>
        <taxon>Metazoa</taxon>
        <taxon>Chordata</taxon>
        <taxon>Craniata</taxon>
        <taxon>Vertebrata</taxon>
        <taxon>Euteleostomi</taxon>
        <taxon>Lepidosauria</taxon>
        <taxon>Squamata</taxon>
        <taxon>Bifurcata</taxon>
        <taxon>Unidentata</taxon>
        <taxon>Episquamata</taxon>
        <taxon>Toxicofera</taxon>
        <taxon>Serpentes</taxon>
        <taxon>Colubroidea</taxon>
        <taxon>Colubridae</taxon>
        <taxon>Colubrinae</taxon>
        <taxon>Pantherophis</taxon>
    </lineage>
</organism>
<reference evidence="2" key="1">
    <citation type="submission" date="2025-08" db="UniProtKB">
        <authorList>
            <consortium name="RefSeq"/>
        </authorList>
    </citation>
    <scope>IDENTIFICATION</scope>
    <source>
        <tissue evidence="2">Blood</tissue>
    </source>
</reference>
<dbReference type="Proteomes" id="UP001652622">
    <property type="component" value="Unplaced"/>
</dbReference>
<protein>
    <submittedName>
        <fullName evidence="2">Uncharacterized protein LOC117661176 isoform X2</fullName>
    </submittedName>
</protein>
<evidence type="ECO:0000313" key="1">
    <source>
        <dbReference type="Proteomes" id="UP001652622"/>
    </source>
</evidence>
<evidence type="ECO:0000313" key="2">
    <source>
        <dbReference type="RefSeq" id="XP_060546128.1"/>
    </source>
</evidence>
<keyword evidence="1" id="KW-1185">Reference proteome</keyword>
<dbReference type="GeneID" id="117661176"/>
<gene>
    <name evidence="2" type="primary">LOC117661176</name>
</gene>